<proteinExistence type="predicted"/>
<dbReference type="Gene3D" id="3.40.50.2000">
    <property type="entry name" value="Glycogen Phosphorylase B"/>
    <property type="match status" value="2"/>
</dbReference>
<dbReference type="InterPro" id="IPR028098">
    <property type="entry name" value="Glyco_trans_4-like_N"/>
</dbReference>
<dbReference type="Pfam" id="PF13579">
    <property type="entry name" value="Glyco_trans_4_4"/>
    <property type="match status" value="1"/>
</dbReference>
<dbReference type="PANTHER" id="PTHR45947">
    <property type="entry name" value="SULFOQUINOVOSYL TRANSFERASE SQD2"/>
    <property type="match status" value="1"/>
</dbReference>
<feature type="domain" description="Glycosyl transferase family 1" evidence="1">
    <location>
        <begin position="214"/>
        <end position="380"/>
    </location>
</feature>
<comment type="caution">
    <text evidence="3">The sequence shown here is derived from an EMBL/GenBank/DDBJ whole genome shotgun (WGS) entry which is preliminary data.</text>
</comment>
<gene>
    <name evidence="3" type="ORF">ACFO0A_02870</name>
</gene>
<dbReference type="CDD" id="cd03794">
    <property type="entry name" value="GT4_WbuB-like"/>
    <property type="match status" value="1"/>
</dbReference>
<evidence type="ECO:0000259" key="1">
    <source>
        <dbReference type="Pfam" id="PF00534"/>
    </source>
</evidence>
<evidence type="ECO:0000259" key="2">
    <source>
        <dbReference type="Pfam" id="PF13579"/>
    </source>
</evidence>
<evidence type="ECO:0000313" key="3">
    <source>
        <dbReference type="EMBL" id="MFC4293998.1"/>
    </source>
</evidence>
<dbReference type="SUPFAM" id="SSF53756">
    <property type="entry name" value="UDP-Glycosyltransferase/glycogen phosphorylase"/>
    <property type="match status" value="1"/>
</dbReference>
<reference evidence="4" key="1">
    <citation type="journal article" date="2019" name="Int. J. Syst. Evol. Microbiol.">
        <title>The Global Catalogue of Microorganisms (GCM) 10K type strain sequencing project: providing services to taxonomists for standard genome sequencing and annotation.</title>
        <authorList>
            <consortium name="The Broad Institute Genomics Platform"/>
            <consortium name="The Broad Institute Genome Sequencing Center for Infectious Disease"/>
            <person name="Wu L."/>
            <person name="Ma J."/>
        </authorList>
    </citation>
    <scope>NUCLEOTIDE SEQUENCE [LARGE SCALE GENOMIC DNA]</scope>
    <source>
        <strain evidence="4">CGMCC 1.12989</strain>
    </source>
</reference>
<dbReference type="InterPro" id="IPR050194">
    <property type="entry name" value="Glycosyltransferase_grp1"/>
</dbReference>
<dbReference type="EMBL" id="JBHSDR010000003">
    <property type="protein sequence ID" value="MFC4293998.1"/>
    <property type="molecule type" value="Genomic_DNA"/>
</dbReference>
<sequence length="404" mass="43559">MHLLLVTHYFPPESNAPANRAIEHARAWISQGHRVTIVTAAPSHPGGRVYPGYVNRFARETVDGIEVIRLKTFIAANRGIVGRSLAFVSFFAAVAHARRRLPASDVVISTSPQFFSGLAGWLLKSPRRPWVLEIRDLWPESIVAVGAMRRNPVIRGLELLERAAYRAADLLVVTTDAHRAHVLAQAPGKRAIVVRNGVTAQSLVAAPGAGAAFRAQYGLDGKFVLTYLGTHGMAHRLETVVEAAALCRDDPRIHFLLVGDGADRGRVAAIAARNDLPNLTMLGQQRREAVPAIWAASDAALVLLKDSETFLSVLPSKMIEAMAMARPVVLGVAGEARSLLEEADAGIAIRPEDAGELAEAARTLASDPERVVRLGDNGRTFVVQRLDRTRLAGEMVAAIAALRP</sequence>
<protein>
    <submittedName>
        <fullName evidence="3">Glycosyltransferase family 4 protein</fullName>
    </submittedName>
</protein>
<feature type="domain" description="Glycosyltransferase subfamily 4-like N-terminal" evidence="2">
    <location>
        <begin position="20"/>
        <end position="197"/>
    </location>
</feature>
<accession>A0ABV8RKR1</accession>
<dbReference type="InterPro" id="IPR001296">
    <property type="entry name" value="Glyco_trans_1"/>
</dbReference>
<dbReference type="Proteomes" id="UP001595828">
    <property type="component" value="Unassembled WGS sequence"/>
</dbReference>
<name>A0ABV8RKR1_9SPHN</name>
<organism evidence="3 4">
    <name type="scientific">Novosphingobium tardum</name>
    <dbReference type="NCBI Taxonomy" id="1538021"/>
    <lineage>
        <taxon>Bacteria</taxon>
        <taxon>Pseudomonadati</taxon>
        <taxon>Pseudomonadota</taxon>
        <taxon>Alphaproteobacteria</taxon>
        <taxon>Sphingomonadales</taxon>
        <taxon>Sphingomonadaceae</taxon>
        <taxon>Novosphingobium</taxon>
    </lineage>
</organism>
<dbReference type="Pfam" id="PF00534">
    <property type="entry name" value="Glycos_transf_1"/>
    <property type="match status" value="1"/>
</dbReference>
<dbReference type="RefSeq" id="WP_379537472.1">
    <property type="nucleotide sequence ID" value="NZ_JBHSDR010000003.1"/>
</dbReference>
<evidence type="ECO:0000313" key="4">
    <source>
        <dbReference type="Proteomes" id="UP001595828"/>
    </source>
</evidence>
<dbReference type="PANTHER" id="PTHR45947:SF3">
    <property type="entry name" value="SULFOQUINOVOSYL TRANSFERASE SQD2"/>
    <property type="match status" value="1"/>
</dbReference>
<keyword evidence="4" id="KW-1185">Reference proteome</keyword>